<protein>
    <recommendedName>
        <fullName evidence="7">Gamma-soluble NSF attachment protein</fullName>
    </recommendedName>
    <alternativeName>
        <fullName evidence="8">N-ethylmaleimide-sensitive factor attachment protein gamma</fullName>
    </alternativeName>
</protein>
<keyword evidence="4" id="KW-0931">ER-Golgi transport</keyword>
<dbReference type="InterPro" id="IPR000744">
    <property type="entry name" value="NSF_attach"/>
</dbReference>
<dbReference type="PANTHER" id="PTHR13768">
    <property type="entry name" value="SOLUBLE NSF ATTACHMENT PROTEIN SNAP"/>
    <property type="match status" value="1"/>
</dbReference>
<comment type="similarity">
    <text evidence="2">Belongs to the SNAP family.</text>
</comment>
<keyword evidence="3" id="KW-0813">Transport</keyword>
<evidence type="ECO:0000313" key="11">
    <source>
        <dbReference type="Proteomes" id="UP000695562"/>
    </source>
</evidence>
<dbReference type="PANTHER" id="PTHR13768:SF2">
    <property type="entry name" value="GAMMA-SOLUBLE NSF ATTACHMENT PROTEIN"/>
    <property type="match status" value="1"/>
</dbReference>
<dbReference type="GO" id="GO:0019905">
    <property type="term" value="F:syntaxin binding"/>
    <property type="evidence" value="ECO:0007669"/>
    <property type="project" value="TreeGrafter"/>
</dbReference>
<dbReference type="GO" id="GO:0005774">
    <property type="term" value="C:vacuolar membrane"/>
    <property type="evidence" value="ECO:0007669"/>
    <property type="project" value="TreeGrafter"/>
</dbReference>
<evidence type="ECO:0000256" key="3">
    <source>
        <dbReference type="ARBA" id="ARBA00022448"/>
    </source>
</evidence>
<keyword evidence="6" id="KW-0472">Membrane</keyword>
<proteinExistence type="inferred from homology"/>
<dbReference type="AlphaFoldDB" id="A0A8J4PRB4"/>
<evidence type="ECO:0000256" key="5">
    <source>
        <dbReference type="ARBA" id="ARBA00022927"/>
    </source>
</evidence>
<dbReference type="InterPro" id="IPR011990">
    <property type="entry name" value="TPR-like_helical_dom_sf"/>
</dbReference>
<keyword evidence="11" id="KW-1185">Reference proteome</keyword>
<evidence type="ECO:0000256" key="1">
    <source>
        <dbReference type="ARBA" id="ARBA00004170"/>
    </source>
</evidence>
<sequence>MMNTKRIEADAAMKDADKLSTKTLFRWKPDWDSASFLYEKAANGYRTAKVYDLAKYCFIRLSMCQTHMDVFYLAAKSIETAATMAKELKDTQECVRLLLEASKLYRTNGNSFQSADTMTKAAKLLEETDLDQCVQLLLDACELFELDDKDHFSGDTFKQTISMLLRHKKFMEAIDLMLLQNKVFLKLDQKHDLNKSCLSIVVISLLLDDVVGAKNKFTQFLDYTGFIHSDEGITAQELITAYDKNEADTVKKITQKHIFNFLDNQVAKIAKSLQLKAPSAVNPMSSNHNNNSFSNPTPTTNTPSNDTPVGDSHHHDEDEESVL</sequence>
<evidence type="ECO:0000256" key="8">
    <source>
        <dbReference type="ARBA" id="ARBA00042485"/>
    </source>
</evidence>
<reference evidence="10" key="1">
    <citation type="submission" date="2020-01" db="EMBL/GenBank/DDBJ databases">
        <title>Development of genomics and gene disruption for Polysphondylium violaceum indicates a role for the polyketide synthase stlB in stalk morphogenesis.</title>
        <authorList>
            <person name="Narita B."/>
            <person name="Kawabe Y."/>
            <person name="Kin K."/>
            <person name="Saito T."/>
            <person name="Gibbs R."/>
            <person name="Kuspa A."/>
            <person name="Muzny D."/>
            <person name="Queller D."/>
            <person name="Richards S."/>
            <person name="Strassman J."/>
            <person name="Sucgang R."/>
            <person name="Worley K."/>
            <person name="Schaap P."/>
        </authorList>
    </citation>
    <scope>NUCLEOTIDE SEQUENCE</scope>
    <source>
        <strain evidence="10">QSvi11</strain>
    </source>
</reference>
<dbReference type="GO" id="GO:0031201">
    <property type="term" value="C:SNARE complex"/>
    <property type="evidence" value="ECO:0007669"/>
    <property type="project" value="TreeGrafter"/>
</dbReference>
<gene>
    <name evidence="10" type="ORF">CYY_007835</name>
</gene>
<dbReference type="EMBL" id="AJWJ01000440">
    <property type="protein sequence ID" value="KAF2070849.1"/>
    <property type="molecule type" value="Genomic_DNA"/>
</dbReference>
<dbReference type="GO" id="GO:0016192">
    <property type="term" value="P:vesicle-mediated transport"/>
    <property type="evidence" value="ECO:0007669"/>
    <property type="project" value="UniProtKB-KW"/>
</dbReference>
<dbReference type="OrthoDB" id="9984275at2759"/>
<dbReference type="GO" id="GO:0006886">
    <property type="term" value="P:intracellular protein transport"/>
    <property type="evidence" value="ECO:0007669"/>
    <property type="project" value="InterPro"/>
</dbReference>
<feature type="compositionally biased region" description="Low complexity" evidence="9">
    <location>
        <begin position="282"/>
        <end position="308"/>
    </location>
</feature>
<dbReference type="Gene3D" id="1.25.40.10">
    <property type="entry name" value="Tetratricopeptide repeat domain"/>
    <property type="match status" value="1"/>
</dbReference>
<feature type="region of interest" description="Disordered" evidence="9">
    <location>
        <begin position="280"/>
        <end position="323"/>
    </location>
</feature>
<evidence type="ECO:0000256" key="7">
    <source>
        <dbReference type="ARBA" id="ARBA00040047"/>
    </source>
</evidence>
<comment type="subcellular location">
    <subcellularLocation>
        <location evidence="1">Membrane</location>
        <topology evidence="1">Peripheral membrane protein</topology>
    </subcellularLocation>
</comment>
<dbReference type="GO" id="GO:0005483">
    <property type="term" value="F:soluble NSF attachment protein activity"/>
    <property type="evidence" value="ECO:0007669"/>
    <property type="project" value="TreeGrafter"/>
</dbReference>
<name>A0A8J4PRB4_9MYCE</name>
<evidence type="ECO:0000256" key="9">
    <source>
        <dbReference type="SAM" id="MobiDB-lite"/>
    </source>
</evidence>
<accession>A0A8J4PRB4</accession>
<dbReference type="SUPFAM" id="SSF48452">
    <property type="entry name" value="TPR-like"/>
    <property type="match status" value="1"/>
</dbReference>
<evidence type="ECO:0000313" key="10">
    <source>
        <dbReference type="EMBL" id="KAF2070849.1"/>
    </source>
</evidence>
<evidence type="ECO:0000256" key="6">
    <source>
        <dbReference type="ARBA" id="ARBA00023136"/>
    </source>
</evidence>
<evidence type="ECO:0000256" key="4">
    <source>
        <dbReference type="ARBA" id="ARBA00022892"/>
    </source>
</evidence>
<dbReference type="Pfam" id="PF14938">
    <property type="entry name" value="SNAP"/>
    <property type="match status" value="1"/>
</dbReference>
<organism evidence="10 11">
    <name type="scientific">Polysphondylium violaceum</name>
    <dbReference type="NCBI Taxonomy" id="133409"/>
    <lineage>
        <taxon>Eukaryota</taxon>
        <taxon>Amoebozoa</taxon>
        <taxon>Evosea</taxon>
        <taxon>Eumycetozoa</taxon>
        <taxon>Dictyostelia</taxon>
        <taxon>Dictyosteliales</taxon>
        <taxon>Dictyosteliaceae</taxon>
        <taxon>Polysphondylium</taxon>
    </lineage>
</organism>
<dbReference type="Proteomes" id="UP000695562">
    <property type="component" value="Unassembled WGS sequence"/>
</dbReference>
<keyword evidence="5" id="KW-0653">Protein transport</keyword>
<comment type="caution">
    <text evidence="10">The sequence shown here is derived from an EMBL/GenBank/DDBJ whole genome shotgun (WGS) entry which is preliminary data.</text>
</comment>
<evidence type="ECO:0000256" key="2">
    <source>
        <dbReference type="ARBA" id="ARBA00010050"/>
    </source>
</evidence>